<dbReference type="KEGG" id="mmau:NCTC10168_00416"/>
<evidence type="ECO:0000313" key="7">
    <source>
        <dbReference type="Proteomes" id="UP000290243"/>
    </source>
</evidence>
<keyword evidence="7" id="KW-1185">Reference proteome</keyword>
<dbReference type="InterPro" id="IPR001383">
    <property type="entry name" value="Ribosomal_bL28_bact-type"/>
</dbReference>
<dbReference type="NCBIfam" id="TIGR00009">
    <property type="entry name" value="L28"/>
    <property type="match status" value="1"/>
</dbReference>
<dbReference type="InterPro" id="IPR050096">
    <property type="entry name" value="Bacterial_rp_bL28"/>
</dbReference>
<keyword evidence="3 5" id="KW-0687">Ribonucleoprotein</keyword>
<evidence type="ECO:0000313" key="6">
    <source>
        <dbReference type="EMBL" id="VEU75494.1"/>
    </source>
</evidence>
<dbReference type="Proteomes" id="UP000290243">
    <property type="component" value="Chromosome"/>
</dbReference>
<dbReference type="InterPro" id="IPR034704">
    <property type="entry name" value="Ribosomal_bL28/bL31-like_sf"/>
</dbReference>
<organism evidence="6 7">
    <name type="scientific">Mycoplasmopsis maculosa</name>
    <dbReference type="NCBI Taxonomy" id="114885"/>
    <lineage>
        <taxon>Bacteria</taxon>
        <taxon>Bacillati</taxon>
        <taxon>Mycoplasmatota</taxon>
        <taxon>Mycoplasmoidales</taxon>
        <taxon>Metamycoplasmataceae</taxon>
        <taxon>Mycoplasmopsis</taxon>
    </lineage>
</organism>
<dbReference type="GO" id="GO:0005840">
    <property type="term" value="C:ribosome"/>
    <property type="evidence" value="ECO:0007669"/>
    <property type="project" value="UniProtKB-KW"/>
</dbReference>
<evidence type="ECO:0000256" key="5">
    <source>
        <dbReference type="HAMAP-Rule" id="MF_00373"/>
    </source>
</evidence>
<proteinExistence type="inferred from homology"/>
<comment type="similarity">
    <text evidence="1 5">Belongs to the bacterial ribosomal protein bL28 family.</text>
</comment>
<sequence>MARRDQLTGKGPMVGNIRSHAMNASKRKFNVNLQKITINVNGRPTTLKVSAKTVKTLKRKGISVAAI</sequence>
<evidence type="ECO:0000256" key="2">
    <source>
        <dbReference type="ARBA" id="ARBA00022980"/>
    </source>
</evidence>
<keyword evidence="2 5" id="KW-0689">Ribosomal protein</keyword>
<dbReference type="GO" id="GO:0003735">
    <property type="term" value="F:structural constituent of ribosome"/>
    <property type="evidence" value="ECO:0007669"/>
    <property type="project" value="InterPro"/>
</dbReference>
<name>A0A449B4F9_9BACT</name>
<evidence type="ECO:0000256" key="1">
    <source>
        <dbReference type="ARBA" id="ARBA00008760"/>
    </source>
</evidence>
<accession>A0A449B4F9</accession>
<evidence type="ECO:0000256" key="4">
    <source>
        <dbReference type="ARBA" id="ARBA00035174"/>
    </source>
</evidence>
<protein>
    <recommendedName>
        <fullName evidence="4 5">Large ribosomal subunit protein bL28</fullName>
    </recommendedName>
</protein>
<dbReference type="PANTHER" id="PTHR39080:SF1">
    <property type="entry name" value="LARGE RIBOSOMAL SUBUNIT PROTEIN BL28A"/>
    <property type="match status" value="1"/>
</dbReference>
<dbReference type="RefSeq" id="WP_129646636.1">
    <property type="nucleotide sequence ID" value="NZ_LR215037.1"/>
</dbReference>
<dbReference type="GO" id="GO:1990904">
    <property type="term" value="C:ribonucleoprotein complex"/>
    <property type="evidence" value="ECO:0007669"/>
    <property type="project" value="UniProtKB-KW"/>
</dbReference>
<reference evidence="6 7" key="1">
    <citation type="submission" date="2019-01" db="EMBL/GenBank/DDBJ databases">
        <authorList>
            <consortium name="Pathogen Informatics"/>
        </authorList>
    </citation>
    <scope>NUCLEOTIDE SEQUENCE [LARGE SCALE GENOMIC DNA]</scope>
    <source>
        <strain evidence="6 7">NCTC10168</strain>
    </source>
</reference>
<gene>
    <name evidence="5 6" type="primary">rpmB</name>
    <name evidence="6" type="ORF">NCTC10168_00416</name>
</gene>
<dbReference type="InterPro" id="IPR037147">
    <property type="entry name" value="Ribosomal_bL28_sf"/>
</dbReference>
<dbReference type="SUPFAM" id="SSF143800">
    <property type="entry name" value="L28p-like"/>
    <property type="match status" value="1"/>
</dbReference>
<dbReference type="Pfam" id="PF00830">
    <property type="entry name" value="Ribosomal_L28"/>
    <property type="match status" value="1"/>
</dbReference>
<dbReference type="OrthoDB" id="9805609at2"/>
<dbReference type="GO" id="GO:0006412">
    <property type="term" value="P:translation"/>
    <property type="evidence" value="ECO:0007669"/>
    <property type="project" value="UniProtKB-UniRule"/>
</dbReference>
<dbReference type="HAMAP" id="MF_00373">
    <property type="entry name" value="Ribosomal_bL28"/>
    <property type="match status" value="1"/>
</dbReference>
<dbReference type="Gene3D" id="2.30.170.40">
    <property type="entry name" value="Ribosomal protein L28/L24"/>
    <property type="match status" value="1"/>
</dbReference>
<dbReference type="AlphaFoldDB" id="A0A449B4F9"/>
<dbReference type="PANTHER" id="PTHR39080">
    <property type="entry name" value="50S RIBOSOMAL PROTEIN L28"/>
    <property type="match status" value="1"/>
</dbReference>
<dbReference type="EMBL" id="LR215037">
    <property type="protein sequence ID" value="VEU75494.1"/>
    <property type="molecule type" value="Genomic_DNA"/>
</dbReference>
<evidence type="ECO:0000256" key="3">
    <source>
        <dbReference type="ARBA" id="ARBA00023274"/>
    </source>
</evidence>
<dbReference type="InterPro" id="IPR026569">
    <property type="entry name" value="Ribosomal_bL28"/>
</dbReference>